<proteinExistence type="predicted"/>
<dbReference type="EMBL" id="JBEDUW010000002">
    <property type="protein sequence ID" value="KAK9941694.1"/>
    <property type="molecule type" value="Genomic_DNA"/>
</dbReference>
<dbReference type="Proteomes" id="UP001457282">
    <property type="component" value="Unassembled WGS sequence"/>
</dbReference>
<keyword evidence="2" id="KW-1185">Reference proteome</keyword>
<name>A0AAW1XYE8_RUBAR</name>
<protein>
    <submittedName>
        <fullName evidence="1">Uncharacterized protein</fullName>
    </submittedName>
</protein>
<accession>A0AAW1XYE8</accession>
<sequence length="108" mass="11893">MYVPNNRLDVITTDPFLRVPSAIQVKHIGKDPADLIKLAGMSLLHVDTEWPSGKINRAVEGHFVPTNALAFNPEVNSFSSGGEDGNSVQSLLFLDPKRMNGYMPESIR</sequence>
<comment type="caution">
    <text evidence="1">The sequence shown here is derived from an EMBL/GenBank/DDBJ whole genome shotgun (WGS) entry which is preliminary data.</text>
</comment>
<reference evidence="1 2" key="1">
    <citation type="journal article" date="2023" name="G3 (Bethesda)">
        <title>A chromosome-length genome assembly and annotation of blackberry (Rubus argutus, cv. 'Hillquist').</title>
        <authorList>
            <person name="Bruna T."/>
            <person name="Aryal R."/>
            <person name="Dudchenko O."/>
            <person name="Sargent D.J."/>
            <person name="Mead D."/>
            <person name="Buti M."/>
            <person name="Cavallini A."/>
            <person name="Hytonen T."/>
            <person name="Andres J."/>
            <person name="Pham M."/>
            <person name="Weisz D."/>
            <person name="Mascagni F."/>
            <person name="Usai G."/>
            <person name="Natali L."/>
            <person name="Bassil N."/>
            <person name="Fernandez G.E."/>
            <person name="Lomsadze A."/>
            <person name="Armour M."/>
            <person name="Olukolu B."/>
            <person name="Poorten T."/>
            <person name="Britton C."/>
            <person name="Davik J."/>
            <person name="Ashrafi H."/>
            <person name="Aiden E.L."/>
            <person name="Borodovsky M."/>
            <person name="Worthington M."/>
        </authorList>
    </citation>
    <scope>NUCLEOTIDE SEQUENCE [LARGE SCALE GENOMIC DNA]</scope>
    <source>
        <strain evidence="1">PI 553951</strain>
    </source>
</reference>
<evidence type="ECO:0000313" key="1">
    <source>
        <dbReference type="EMBL" id="KAK9941694.1"/>
    </source>
</evidence>
<gene>
    <name evidence="1" type="ORF">M0R45_007390</name>
</gene>
<organism evidence="1 2">
    <name type="scientific">Rubus argutus</name>
    <name type="common">Southern blackberry</name>
    <dbReference type="NCBI Taxonomy" id="59490"/>
    <lineage>
        <taxon>Eukaryota</taxon>
        <taxon>Viridiplantae</taxon>
        <taxon>Streptophyta</taxon>
        <taxon>Embryophyta</taxon>
        <taxon>Tracheophyta</taxon>
        <taxon>Spermatophyta</taxon>
        <taxon>Magnoliopsida</taxon>
        <taxon>eudicotyledons</taxon>
        <taxon>Gunneridae</taxon>
        <taxon>Pentapetalae</taxon>
        <taxon>rosids</taxon>
        <taxon>fabids</taxon>
        <taxon>Rosales</taxon>
        <taxon>Rosaceae</taxon>
        <taxon>Rosoideae</taxon>
        <taxon>Rosoideae incertae sedis</taxon>
        <taxon>Rubus</taxon>
    </lineage>
</organism>
<evidence type="ECO:0000313" key="2">
    <source>
        <dbReference type="Proteomes" id="UP001457282"/>
    </source>
</evidence>
<dbReference type="AlphaFoldDB" id="A0AAW1XYE8"/>